<dbReference type="Gene3D" id="3.40.50.300">
    <property type="entry name" value="P-loop containing nucleotide triphosphate hydrolases"/>
    <property type="match status" value="2"/>
</dbReference>
<dbReference type="Gene3D" id="2.30.30.940">
    <property type="match status" value="1"/>
</dbReference>
<dbReference type="InterPro" id="IPR014059">
    <property type="entry name" value="TraI/TrwC_relax"/>
</dbReference>
<dbReference type="InterPro" id="IPR050534">
    <property type="entry name" value="Coronavir_polyprotein_1ab"/>
</dbReference>
<gene>
    <name evidence="2" type="primary">traI_1</name>
    <name evidence="2" type="ORF">Pr1d_32130</name>
</gene>
<name>A0A5B9QG55_9BACT</name>
<feature type="domain" description="TrwC relaxase" evidence="1">
    <location>
        <begin position="14"/>
        <end position="303"/>
    </location>
</feature>
<dbReference type="PANTHER" id="PTHR43788">
    <property type="entry name" value="DNA2/NAM7 HELICASE FAMILY MEMBER"/>
    <property type="match status" value="1"/>
</dbReference>
<dbReference type="InterPro" id="IPR014862">
    <property type="entry name" value="TrwC"/>
</dbReference>
<protein>
    <submittedName>
        <fullName evidence="2">Multifunctional conjugation protein TraI</fullName>
    </submittedName>
</protein>
<dbReference type="CDD" id="cd18809">
    <property type="entry name" value="SF1_C_RecD"/>
    <property type="match status" value="1"/>
</dbReference>
<sequence length="824" mass="91154">MLSIKPVGGSATEVSYYAHLGNAENHDYYSENGVRPGVWWGAGSRALGLTGEVDPAELKNILEGLSPDGTKQLVQKRKGEKIQRRAGFDLTWSLPKSFSCAWSLADEQDRKEVDRVAALAVDRALEAFSQLCGVTRRGKDGRIAENAQLVVALFSHDTTRGLPGEAPDPQRHFHAVVANLVIREDGTTGALDARVLFQRRMKMALGALFRSELSMLLETELGIKTYRPQRERSEELVSWFEIEGVPQELLAAMSKRRQAIEKWLRQHGLSGAKAAEKAALNTRNDKELFTWPELQSAWKQQSVEFGFGQQQVAELFGKELQRDKPYQELARATDSALATLMGRKARFTENEFLEQTAIAAQSRGIGIGAVLGGVVKTLEHSPEIVELVADGFVRTFTTRAMLEVEQRLIGAATRLHNKSTHAVAPSMVQEVISRHETLRPEQAQAVRDIATGSDIVAITGVAGSGKTTMLKLARIALEQNGYSVIGTSLASKAAKGLETEAGIASLHIHKLLYEIENGNLTLTANTVLVVDEAGMIGTVQLEKLLRQVEAARAKIVLVGDHKQLQAIDPGAPFRLIGEQIGTTELMQVVRQREAWAREAVLQLRDGNAQEVLEELDRRGQLHIGSEREDALERLVADWCDEAFAYEAKVKDLLVLAGRNRDVRELNRRIQHEMKSRGQLGEYAVEVDGLDIHLGDRVLVTKNSKLHHLRNGTLGEVVGVEHRTVWLRTDEGMEIEINTSEFSHLTLSYAMSIHKSQGTTCEAAFLLVDPVMVDRELSYVAGSRARGNTWVYADRASTGALEQLAVRMSQSRQQEMALEYLPEVV</sequence>
<dbReference type="KEGG" id="bgok:Pr1d_32130"/>
<dbReference type="EMBL" id="CP042913">
    <property type="protein sequence ID" value="QEG35906.1"/>
    <property type="molecule type" value="Genomic_DNA"/>
</dbReference>
<dbReference type="RefSeq" id="WP_148074344.1">
    <property type="nucleotide sequence ID" value="NZ_CP042913.1"/>
</dbReference>
<evidence type="ECO:0000259" key="1">
    <source>
        <dbReference type="Pfam" id="PF08751"/>
    </source>
</evidence>
<organism evidence="2 3">
    <name type="scientific">Bythopirellula goksoeyrii</name>
    <dbReference type="NCBI Taxonomy" id="1400387"/>
    <lineage>
        <taxon>Bacteria</taxon>
        <taxon>Pseudomonadati</taxon>
        <taxon>Planctomycetota</taxon>
        <taxon>Planctomycetia</taxon>
        <taxon>Pirellulales</taxon>
        <taxon>Lacipirellulaceae</taxon>
        <taxon>Bythopirellula</taxon>
    </lineage>
</organism>
<proteinExistence type="predicted"/>
<accession>A0A5B9QG55</accession>
<evidence type="ECO:0000313" key="2">
    <source>
        <dbReference type="EMBL" id="QEG35906.1"/>
    </source>
</evidence>
<dbReference type="OrthoDB" id="1826980at2"/>
<dbReference type="AlphaFoldDB" id="A0A5B9QG55"/>
<reference evidence="2 3" key="1">
    <citation type="submission" date="2019-08" db="EMBL/GenBank/DDBJ databases">
        <title>Deep-cultivation of Planctomycetes and their phenomic and genomic characterization uncovers novel biology.</title>
        <authorList>
            <person name="Wiegand S."/>
            <person name="Jogler M."/>
            <person name="Boedeker C."/>
            <person name="Pinto D."/>
            <person name="Vollmers J."/>
            <person name="Rivas-Marin E."/>
            <person name="Kohn T."/>
            <person name="Peeters S.H."/>
            <person name="Heuer A."/>
            <person name="Rast P."/>
            <person name="Oberbeckmann S."/>
            <person name="Bunk B."/>
            <person name="Jeske O."/>
            <person name="Meyerdierks A."/>
            <person name="Storesund J.E."/>
            <person name="Kallscheuer N."/>
            <person name="Luecker S."/>
            <person name="Lage O.M."/>
            <person name="Pohl T."/>
            <person name="Merkel B.J."/>
            <person name="Hornburger P."/>
            <person name="Mueller R.-W."/>
            <person name="Bruemmer F."/>
            <person name="Labrenz M."/>
            <person name="Spormann A.M."/>
            <person name="Op den Camp H."/>
            <person name="Overmann J."/>
            <person name="Amann R."/>
            <person name="Jetten M.S.M."/>
            <person name="Mascher T."/>
            <person name="Medema M.H."/>
            <person name="Devos D.P."/>
            <person name="Kaster A.-K."/>
            <person name="Ovreas L."/>
            <person name="Rohde M."/>
            <person name="Galperin M.Y."/>
            <person name="Jogler C."/>
        </authorList>
    </citation>
    <scope>NUCLEOTIDE SEQUENCE [LARGE SCALE GENOMIC DNA]</scope>
    <source>
        <strain evidence="2 3">Pr1d</strain>
    </source>
</reference>
<dbReference type="Pfam" id="PF08751">
    <property type="entry name" value="TrwC"/>
    <property type="match status" value="1"/>
</dbReference>
<dbReference type="SUPFAM" id="SSF55464">
    <property type="entry name" value="Origin of replication-binding domain, RBD-like"/>
    <property type="match status" value="1"/>
</dbReference>
<dbReference type="InterPro" id="IPR027417">
    <property type="entry name" value="P-loop_NTPase"/>
</dbReference>
<dbReference type="Proteomes" id="UP000323917">
    <property type="component" value="Chromosome"/>
</dbReference>
<evidence type="ECO:0000313" key="3">
    <source>
        <dbReference type="Proteomes" id="UP000323917"/>
    </source>
</evidence>
<dbReference type="NCBIfam" id="NF041492">
    <property type="entry name" value="MobF"/>
    <property type="match status" value="1"/>
</dbReference>
<dbReference type="CDD" id="cd17933">
    <property type="entry name" value="DEXSc_RecD-like"/>
    <property type="match status" value="1"/>
</dbReference>
<dbReference type="NCBIfam" id="TIGR02686">
    <property type="entry name" value="relax_trwC"/>
    <property type="match status" value="1"/>
</dbReference>
<keyword evidence="3" id="KW-1185">Reference proteome</keyword>
<dbReference type="Pfam" id="PF13604">
    <property type="entry name" value="AAA_30"/>
    <property type="match status" value="1"/>
</dbReference>
<dbReference type="SUPFAM" id="SSF52540">
    <property type="entry name" value="P-loop containing nucleoside triphosphate hydrolases"/>
    <property type="match status" value="2"/>
</dbReference>